<evidence type="ECO:0000256" key="1">
    <source>
        <dbReference type="SAM" id="Phobius"/>
    </source>
</evidence>
<keyword evidence="1" id="KW-0472">Membrane</keyword>
<name>A0A8S5PWC9_9CAUD</name>
<sequence>MNRIIIALLAFLSFIGCRTRKTTIEEQKRVQKEHFIKYKDSTAVLEHNAQTLQLDAHALQEYEITLESDRDSVGNSKELVYYRIRNGDNEMIRVTGGKVRISGKSSLSNSLIEAKATLTNTVIQSSKEERRISEAITMAYKTKEVKGIAIKWWWIVVVLLVVWIGWRYKLFRF</sequence>
<evidence type="ECO:0000313" key="2">
    <source>
        <dbReference type="EMBL" id="DAE10819.1"/>
    </source>
</evidence>
<organism evidence="2">
    <name type="scientific">Siphoviridae sp. ctRNB7</name>
    <dbReference type="NCBI Taxonomy" id="2825502"/>
    <lineage>
        <taxon>Viruses</taxon>
        <taxon>Duplodnaviria</taxon>
        <taxon>Heunggongvirae</taxon>
        <taxon>Uroviricota</taxon>
        <taxon>Caudoviricetes</taxon>
    </lineage>
</organism>
<feature type="transmembrane region" description="Helical" evidence="1">
    <location>
        <begin position="152"/>
        <end position="170"/>
    </location>
</feature>
<keyword evidence="1" id="KW-1133">Transmembrane helix</keyword>
<reference evidence="2" key="1">
    <citation type="journal article" date="2021" name="Proc. Natl. Acad. Sci. U.S.A.">
        <title>A Catalog of Tens of Thousands of Viruses from Human Metagenomes Reveals Hidden Associations with Chronic Diseases.</title>
        <authorList>
            <person name="Tisza M.J."/>
            <person name="Buck C.B."/>
        </authorList>
    </citation>
    <scope>NUCLEOTIDE SEQUENCE</scope>
    <source>
        <strain evidence="2">CtRNB7</strain>
    </source>
</reference>
<protein>
    <recommendedName>
        <fullName evidence="3">Lipoprotein</fullName>
    </recommendedName>
</protein>
<accession>A0A8S5PWC9</accession>
<dbReference type="PROSITE" id="PS51257">
    <property type="entry name" value="PROKAR_LIPOPROTEIN"/>
    <property type="match status" value="1"/>
</dbReference>
<evidence type="ECO:0008006" key="3">
    <source>
        <dbReference type="Google" id="ProtNLM"/>
    </source>
</evidence>
<proteinExistence type="predicted"/>
<keyword evidence="1" id="KW-0812">Transmembrane</keyword>
<dbReference type="EMBL" id="BK015520">
    <property type="protein sequence ID" value="DAE10819.1"/>
    <property type="molecule type" value="Genomic_DNA"/>
</dbReference>